<protein>
    <submittedName>
        <fullName evidence="2">Uncharacterized protein</fullName>
    </submittedName>
</protein>
<evidence type="ECO:0000256" key="1">
    <source>
        <dbReference type="SAM" id="MobiDB-lite"/>
    </source>
</evidence>
<dbReference type="EMBL" id="JAWQEG010002937">
    <property type="protein sequence ID" value="KAK3868856.1"/>
    <property type="molecule type" value="Genomic_DNA"/>
</dbReference>
<feature type="region of interest" description="Disordered" evidence="1">
    <location>
        <begin position="71"/>
        <end position="90"/>
    </location>
</feature>
<comment type="caution">
    <text evidence="2">The sequence shown here is derived from an EMBL/GenBank/DDBJ whole genome shotgun (WGS) entry which is preliminary data.</text>
</comment>
<evidence type="ECO:0000313" key="2">
    <source>
        <dbReference type="EMBL" id="KAK3868856.1"/>
    </source>
</evidence>
<evidence type="ECO:0000313" key="3">
    <source>
        <dbReference type="Proteomes" id="UP001286313"/>
    </source>
</evidence>
<sequence>MWQVRVVGVVGGVVIGGMITAGQPLNNRVIGGQQFYDNRYTNNQGFSNSGGNPSYGNHNTNPINVANTNNWSQGGGNHNNGGNGYNINNNNMHQQQVYQTANDYNSILQQPTNPAGYYDPYGTTSTAIEYGQDPYVAASTYSTGALGIDTTDSSPALSALALLGFLYFLNLIQDVLQQNNNGRRKRSLTPRNEFVGNDTTEENEHYFTHYFGEEPEAFKNDDDNLQRTEESQDVELPDNSQARSFSFLEDFFIRLPQKLGLKRMLLIDRGGKDEKPMGIGNFITTRLKMISTIMSFLQNPSPYRVRRSPQDKNDTKSVAMERGIRMLEGPSLDLLIPLIKEVLEDHNTLEPQPFKALESENLDSVGGEGEGEGVAVDLGARARRHSSSSMNAWYKDLGGRSVEPSQAYGIASKVASILGTGENLQDAVRKETMPALVELSRGLDGSHPHCLQRALCRLNSHSHELSFVPRLVLQLLSNNLAGAPGLSKVPVDNTEAIKAGRRGENCSQTFSECDTSTTLEKT</sequence>
<accession>A0AAE1F833</accession>
<reference evidence="2" key="1">
    <citation type="submission" date="2023-10" db="EMBL/GenBank/DDBJ databases">
        <title>Genome assemblies of two species of porcelain crab, Petrolisthes cinctipes and Petrolisthes manimaculis (Anomura: Porcellanidae).</title>
        <authorList>
            <person name="Angst P."/>
        </authorList>
    </citation>
    <scope>NUCLEOTIDE SEQUENCE</scope>
    <source>
        <strain evidence="2">PB745_01</strain>
        <tissue evidence="2">Gill</tissue>
    </source>
</reference>
<name>A0AAE1F833_PETCI</name>
<dbReference type="AlphaFoldDB" id="A0AAE1F833"/>
<keyword evidence="3" id="KW-1185">Reference proteome</keyword>
<dbReference type="Pfam" id="PF07841">
    <property type="entry name" value="DM4_12"/>
    <property type="match status" value="1"/>
</dbReference>
<organism evidence="2 3">
    <name type="scientific">Petrolisthes cinctipes</name>
    <name type="common">Flat porcelain crab</name>
    <dbReference type="NCBI Taxonomy" id="88211"/>
    <lineage>
        <taxon>Eukaryota</taxon>
        <taxon>Metazoa</taxon>
        <taxon>Ecdysozoa</taxon>
        <taxon>Arthropoda</taxon>
        <taxon>Crustacea</taxon>
        <taxon>Multicrustacea</taxon>
        <taxon>Malacostraca</taxon>
        <taxon>Eumalacostraca</taxon>
        <taxon>Eucarida</taxon>
        <taxon>Decapoda</taxon>
        <taxon>Pleocyemata</taxon>
        <taxon>Anomura</taxon>
        <taxon>Galatheoidea</taxon>
        <taxon>Porcellanidae</taxon>
        <taxon>Petrolisthes</taxon>
    </lineage>
</organism>
<dbReference type="InterPro" id="IPR006631">
    <property type="entry name" value="DM4_12"/>
</dbReference>
<dbReference type="Proteomes" id="UP001286313">
    <property type="component" value="Unassembled WGS sequence"/>
</dbReference>
<gene>
    <name evidence="2" type="ORF">Pcinc_025782</name>
</gene>
<feature type="compositionally biased region" description="Gly residues" evidence="1">
    <location>
        <begin position="73"/>
        <end position="84"/>
    </location>
</feature>
<proteinExistence type="predicted"/>